<dbReference type="Proteomes" id="UP001382727">
    <property type="component" value="Chromosome"/>
</dbReference>
<dbReference type="GO" id="GO:0016787">
    <property type="term" value="F:hydrolase activity"/>
    <property type="evidence" value="ECO:0007669"/>
    <property type="project" value="UniProtKB-KW"/>
</dbReference>
<keyword evidence="2" id="KW-1185">Reference proteome</keyword>
<evidence type="ECO:0000313" key="2">
    <source>
        <dbReference type="Proteomes" id="UP001382727"/>
    </source>
</evidence>
<reference evidence="1 2" key="1">
    <citation type="submission" date="2024-02" db="EMBL/GenBank/DDBJ databases">
        <title>Janibacter sp. nov., isolated from gut of marine sandworm.</title>
        <authorList>
            <person name="Kim B."/>
            <person name="Jun M.O."/>
            <person name="Shin N.-R."/>
        </authorList>
    </citation>
    <scope>NUCLEOTIDE SEQUENCE [LARGE SCALE GENOMIC DNA]</scope>
    <source>
        <strain evidence="1 2">A1S7</strain>
    </source>
</reference>
<keyword evidence="1" id="KW-0378">Hydrolase</keyword>
<proteinExistence type="predicted"/>
<dbReference type="SUPFAM" id="SSF56784">
    <property type="entry name" value="HAD-like"/>
    <property type="match status" value="1"/>
</dbReference>
<organism evidence="1 2">
    <name type="scientific">Janibacter alittae</name>
    <dbReference type="NCBI Taxonomy" id="3115209"/>
    <lineage>
        <taxon>Bacteria</taxon>
        <taxon>Bacillati</taxon>
        <taxon>Actinomycetota</taxon>
        <taxon>Actinomycetes</taxon>
        <taxon>Micrococcales</taxon>
        <taxon>Intrasporangiaceae</taxon>
        <taxon>Janibacter</taxon>
    </lineage>
</organism>
<dbReference type="Pfam" id="PF12710">
    <property type="entry name" value="HAD"/>
    <property type="match status" value="1"/>
</dbReference>
<dbReference type="InterPro" id="IPR036412">
    <property type="entry name" value="HAD-like_sf"/>
</dbReference>
<dbReference type="Gene3D" id="3.40.50.1000">
    <property type="entry name" value="HAD superfamily/HAD-like"/>
    <property type="match status" value="1"/>
</dbReference>
<dbReference type="EC" id="3.1.3.-" evidence="1"/>
<sequence length="169" mass="18862">MGDDILPSWRPGPARDAVVTFLDAAESVPREQRLACFDNDGTLWCERPTYVQYEFFVDALRTAVLSEPSLATVPEFAALLAQDREAIGEMGLERIAYALTRLFEGQGPEDFTARVREFLARAHHRSLGRPLRSNTYLPMHELMSELRRRGFTVCIVTGGGHGVPPSGQQ</sequence>
<evidence type="ECO:0000313" key="1">
    <source>
        <dbReference type="EMBL" id="WXB75416.1"/>
    </source>
</evidence>
<dbReference type="EMBL" id="CP144913">
    <property type="protein sequence ID" value="WXB75416.1"/>
    <property type="molecule type" value="Genomic_DNA"/>
</dbReference>
<gene>
    <name evidence="1" type="ORF">V1351_10680</name>
</gene>
<name>A0ABZ2MED4_9MICO</name>
<accession>A0ABZ2MED4</accession>
<protein>
    <submittedName>
        <fullName evidence="1">HAD family hydrolase</fullName>
        <ecNumber evidence="1">3.1.3.-</ecNumber>
    </submittedName>
</protein>
<dbReference type="InterPro" id="IPR023214">
    <property type="entry name" value="HAD_sf"/>
</dbReference>
<dbReference type="RefSeq" id="WP_338748130.1">
    <property type="nucleotide sequence ID" value="NZ_CP144913.1"/>
</dbReference>